<accession>A0A0C1QRK6</accession>
<dbReference type="SUPFAM" id="SSF51556">
    <property type="entry name" value="Metallo-dependent hydrolases"/>
    <property type="match status" value="1"/>
</dbReference>
<name>A0A0C1QRK6_9BACT</name>
<dbReference type="InterPro" id="IPR006680">
    <property type="entry name" value="Amidohydro-rel"/>
</dbReference>
<organism evidence="2 3">
    <name type="scientific">Geobacter soli</name>
    <dbReference type="NCBI Taxonomy" id="1510391"/>
    <lineage>
        <taxon>Bacteria</taxon>
        <taxon>Pseudomonadati</taxon>
        <taxon>Thermodesulfobacteriota</taxon>
        <taxon>Desulfuromonadia</taxon>
        <taxon>Geobacterales</taxon>
        <taxon>Geobacteraceae</taxon>
        <taxon>Geobacter</taxon>
    </lineage>
</organism>
<reference evidence="2 3" key="1">
    <citation type="submission" date="2015-01" db="EMBL/GenBank/DDBJ databases">
        <title>Genome sequence of the anaerobic bacterium Geobacter soli GSS01, a dissimilatory Fe(III) reducer from soil.</title>
        <authorList>
            <person name="Yang G."/>
            <person name="Zhou S."/>
        </authorList>
    </citation>
    <scope>NUCLEOTIDE SEQUENCE [LARGE SCALE GENOMIC DNA]</scope>
    <source>
        <strain evidence="2 3">GSS01</strain>
    </source>
</reference>
<dbReference type="Gene3D" id="3.20.20.140">
    <property type="entry name" value="Metal-dependent hydrolases"/>
    <property type="match status" value="1"/>
</dbReference>
<keyword evidence="3" id="KW-1185">Reference proteome</keyword>
<protein>
    <recommendedName>
        <fullName evidence="1">Amidohydrolase-related domain-containing protein</fullName>
    </recommendedName>
</protein>
<evidence type="ECO:0000313" key="2">
    <source>
        <dbReference type="EMBL" id="KIE43497.1"/>
    </source>
</evidence>
<evidence type="ECO:0000313" key="3">
    <source>
        <dbReference type="Proteomes" id="UP000031433"/>
    </source>
</evidence>
<dbReference type="RefSeq" id="WP_039647021.1">
    <property type="nucleotide sequence ID" value="NZ_JXBL01000001.1"/>
</dbReference>
<evidence type="ECO:0000259" key="1">
    <source>
        <dbReference type="Pfam" id="PF04909"/>
    </source>
</evidence>
<dbReference type="GO" id="GO:0016787">
    <property type="term" value="F:hydrolase activity"/>
    <property type="evidence" value="ECO:0007669"/>
    <property type="project" value="InterPro"/>
</dbReference>
<dbReference type="AlphaFoldDB" id="A0A0C1QRK6"/>
<feature type="domain" description="Amidohydrolase-related" evidence="1">
    <location>
        <begin position="344"/>
        <end position="568"/>
    </location>
</feature>
<proteinExistence type="predicted"/>
<comment type="caution">
    <text evidence="2">The sequence shown here is derived from an EMBL/GenBank/DDBJ whole genome shotgun (WGS) entry which is preliminary data.</text>
</comment>
<sequence length="627" mass="72466">MTDASHKGIEQNDPKGKVLQHVKPDMMCGEIHTISMYQPTVIVDSHMHIQSGRCAPLQFVRDQGPGPVAMLQTVTSASRGWIEGSGLTLGAIFTALFEPVWAPVRAVSQLLGNSPLNPDEGILQASPLIDLVAQQKKKTIEVAEGFILEREKVLTNYFMEEALYKDAPHLIFTSVVMTMDMEYCHIDGYFGLRVYNPLYKNREDIEANKPCAYWTPQHGEWVKAPRDNSVYVRRDKQANTSEKHMTPEEFDTYQEEAQIEGITGSYLDDKGNAREVKIVAAPVLMPDAETALYENWMKQLQYTELAVVKYPLKLLPMYHFDPRRWHLEKNATEVLDKVGDRGIYLGFKMYTAQGHRPWDPRLPILKDFYAKCCLRGIPILNHCTPKGAAAYERDEYFGFEHPLDGENDRKQKQDKRSGYFSRHFASPQAWKELLDGGAELVDGRMHVSFKNLYLCLAHFGGPTDLGMEWNRQIIEMIESGEYPNLYTDISSSFADSGFRKNFKAIIRKHPKIKDRILFGTDWYMTFVYSFPFVGKNLWDYCTETKKFLDDFDTSLWPAFTMYNPYRFYQLEKRIERIAENIIEMRAKDERIREVLEPFIRDDIETIRKEAAWIKAANQGHVIYKETP</sequence>
<gene>
    <name evidence="2" type="ORF">SE37_13090</name>
</gene>
<dbReference type="EMBL" id="JXBL01000001">
    <property type="protein sequence ID" value="KIE43497.1"/>
    <property type="molecule type" value="Genomic_DNA"/>
</dbReference>
<dbReference type="InterPro" id="IPR032466">
    <property type="entry name" value="Metal_Hydrolase"/>
</dbReference>
<dbReference type="Pfam" id="PF04909">
    <property type="entry name" value="Amidohydro_2"/>
    <property type="match status" value="1"/>
</dbReference>
<dbReference type="Proteomes" id="UP000031433">
    <property type="component" value="Unassembled WGS sequence"/>
</dbReference>